<protein>
    <recommendedName>
        <fullName evidence="2">General stress protein 17M-like domain-containing protein</fullName>
    </recommendedName>
</protein>
<feature type="transmembrane region" description="Helical" evidence="1">
    <location>
        <begin position="97"/>
        <end position="121"/>
    </location>
</feature>
<keyword evidence="1" id="KW-0472">Membrane</keyword>
<reference evidence="3 4" key="1">
    <citation type="submission" date="2019-03" db="EMBL/GenBank/DDBJ databases">
        <title>Genomic features of bacteria from cold environments.</title>
        <authorList>
            <person name="Shen L."/>
        </authorList>
    </citation>
    <scope>NUCLEOTIDE SEQUENCE [LARGE SCALE GENOMIC DNA]</scope>
    <source>
        <strain evidence="4">T3246-1</strain>
    </source>
</reference>
<sequence length="167" mass="17677">MPSMGTPTDPRGGIQPRGDEIASYDTYLEAQRAVDFLADKEFGVKAVTIVGTDLKMVERITGRRTYPSVALQGAASGAYFGLFVGLLLSLFGTGSLLTTIVPALLIGAGFGMLFAVVSYAFTGGRRDFTSSSQVVASKFAVLCLAETAHQARALLQELPPQQDPLGR</sequence>
<evidence type="ECO:0000256" key="1">
    <source>
        <dbReference type="SAM" id="Phobius"/>
    </source>
</evidence>
<name>A0ABY2E9Q0_9MICO</name>
<feature type="domain" description="General stress protein 17M-like" evidence="2">
    <location>
        <begin position="20"/>
        <end position="95"/>
    </location>
</feature>
<keyword evidence="1" id="KW-0812">Transmembrane</keyword>
<dbReference type="Pfam" id="PF11181">
    <property type="entry name" value="YflT"/>
    <property type="match status" value="1"/>
</dbReference>
<comment type="caution">
    <text evidence="3">The sequence shown here is derived from an EMBL/GenBank/DDBJ whole genome shotgun (WGS) entry which is preliminary data.</text>
</comment>
<gene>
    <name evidence="3" type="ORF">EXU48_04855</name>
</gene>
<evidence type="ECO:0000259" key="2">
    <source>
        <dbReference type="Pfam" id="PF11181"/>
    </source>
</evidence>
<organism evidence="3 4">
    <name type="scientific">Occultella glacieicola</name>
    <dbReference type="NCBI Taxonomy" id="2518684"/>
    <lineage>
        <taxon>Bacteria</taxon>
        <taxon>Bacillati</taxon>
        <taxon>Actinomycetota</taxon>
        <taxon>Actinomycetes</taxon>
        <taxon>Micrococcales</taxon>
        <taxon>Ruaniaceae</taxon>
        <taxon>Occultella</taxon>
    </lineage>
</organism>
<feature type="transmembrane region" description="Helical" evidence="1">
    <location>
        <begin position="69"/>
        <end position="91"/>
    </location>
</feature>
<keyword evidence="4" id="KW-1185">Reference proteome</keyword>
<accession>A0ABY2E9Q0</accession>
<dbReference type="EMBL" id="SMNA01000002">
    <property type="protein sequence ID" value="TDE97515.1"/>
    <property type="molecule type" value="Genomic_DNA"/>
</dbReference>
<keyword evidence="1" id="KW-1133">Transmembrane helix</keyword>
<dbReference type="Proteomes" id="UP000504882">
    <property type="component" value="Unassembled WGS sequence"/>
</dbReference>
<evidence type="ECO:0000313" key="3">
    <source>
        <dbReference type="EMBL" id="TDE97515.1"/>
    </source>
</evidence>
<proteinExistence type="predicted"/>
<dbReference type="RefSeq" id="WP_133106442.1">
    <property type="nucleotide sequence ID" value="NZ_SMNA01000002.1"/>
</dbReference>
<dbReference type="InterPro" id="IPR025889">
    <property type="entry name" value="GSP17M-like_dom"/>
</dbReference>
<evidence type="ECO:0000313" key="4">
    <source>
        <dbReference type="Proteomes" id="UP000504882"/>
    </source>
</evidence>